<dbReference type="PANTHER" id="PTHR43334:SF1">
    <property type="entry name" value="3-HYDROXYPROPIONATE--COA LIGASE [ADP-FORMING]"/>
    <property type="match status" value="1"/>
</dbReference>
<dbReference type="Gene3D" id="3.40.630.30">
    <property type="match status" value="1"/>
</dbReference>
<dbReference type="InterPro" id="IPR032875">
    <property type="entry name" value="Succ_CoA_lig_flav_dom"/>
</dbReference>
<dbReference type="SUPFAM" id="SSF56059">
    <property type="entry name" value="Glutathione synthetase ATP-binding domain-like"/>
    <property type="match status" value="1"/>
</dbReference>
<evidence type="ECO:0000259" key="4">
    <source>
        <dbReference type="PROSITE" id="PS51186"/>
    </source>
</evidence>
<dbReference type="SUPFAM" id="SSF52210">
    <property type="entry name" value="Succinyl-CoA synthetase domains"/>
    <property type="match status" value="2"/>
</dbReference>
<gene>
    <name evidence="5" type="ORF">Dthio_PD1463</name>
</gene>
<comment type="caution">
    <text evidence="5">The sequence shown here is derived from an EMBL/GenBank/DDBJ whole genome shotgun (WGS) entry which is preliminary data.</text>
</comment>
<proteinExistence type="predicted"/>
<dbReference type="Proteomes" id="UP000005496">
    <property type="component" value="Unassembled WGS sequence"/>
</dbReference>
<keyword evidence="6" id="KW-1185">Reference proteome</keyword>
<dbReference type="SUPFAM" id="SSF51735">
    <property type="entry name" value="NAD(P)-binding Rossmann-fold domains"/>
    <property type="match status" value="1"/>
</dbReference>
<dbReference type="OrthoDB" id="9807426at2"/>
<protein>
    <submittedName>
        <fullName evidence="5">GCN5-related N-acetyltransferase</fullName>
    </submittedName>
</protein>
<dbReference type="EMBL" id="ACJN02000003">
    <property type="protein sequence ID" value="EFI34122.1"/>
    <property type="molecule type" value="Genomic_DNA"/>
</dbReference>
<sequence length="901" mass="98720">MSLKQLDSLFRPKSVAVIGASNRPGSIGSVVMHNMLRGGLPGPILPVNPRYDAVAGILAYPGVRELPLVPDLALVCTPPDTVPGLMQELGIKGTRTVLIMSRDLNKQLDESGQTLQQRVLKTAKEHSMRILGPDCLGIIVPRSGLNASFGHTDIAQGKIAFVSQSDALGIAVLDWAGSKGIGFSHFISLGDCLDIDFGDIIDYLKGDPHSTSILLYMESVSNARKFISAARSASRNKPLVVIKGDKFNISAVRDASYIDSPVSTDDIYDGVFRRAGMLRVFDLAELFDAVEAMARYKPLRGDRLAILSNGGGPAMMARDVLKTRGGSLAELSEQTRQQLQHGLQAELSHQEPVRIIDHASSETYSRALEILIQDQNVDAIMVIHVPTAFASSQDIAGAVINSLGRTRKNVITVWLGEKDAAQARRMFALAGIPTYETPDQAARLFMDMVRYRRNQELLMETPDSVPSDFSPDPMAARAIIKNALDENRSFLSAPETNEVLSIYTIPVVPTRQAADAQEASLISRELGFPLALKISSPDIQDKKHSGALALDLESSGDVLKAAAAMQARLAAGYPQASLEGFIVQKMVHRPTAHELTAGVTQDPDFGPVLYFGQGDTAGRIYKDLAAGLPPLNMTLAREIIQNTRISSLLEDSKNRPAIDMQALRLILVQLSQLVIDLPEIQEVNLKTILADAGGAVVLDARISIASTASAGEERLSIRPYPKYLEEHAELPSGLRLLLRPIRPEDERSHQDFVEKLSAEDLRMRFMGFVHEFSHSQLAQLTQIDYDREMAFIAGAIEDGAWKETLGVVRCFFDPDNTNAEFAIVVRSDLKSRGLGTLLMDKMIRYCRQRGLKELTAFALRENTGMHALAKKFGFRMESDPEDPEITILKLEMTPRIIHPPV</sequence>
<evidence type="ECO:0000256" key="1">
    <source>
        <dbReference type="ARBA" id="ARBA00022598"/>
    </source>
</evidence>
<keyword evidence="2" id="KW-0547">Nucleotide-binding</keyword>
<dbReference type="SMART" id="SM00881">
    <property type="entry name" value="CoA_binding"/>
    <property type="match status" value="1"/>
</dbReference>
<evidence type="ECO:0000313" key="6">
    <source>
        <dbReference type="Proteomes" id="UP000005496"/>
    </source>
</evidence>
<dbReference type="InterPro" id="IPR000182">
    <property type="entry name" value="GNAT_dom"/>
</dbReference>
<dbReference type="Gene3D" id="3.30.1490.20">
    <property type="entry name" value="ATP-grasp fold, A domain"/>
    <property type="match status" value="1"/>
</dbReference>
<dbReference type="GO" id="GO:0016747">
    <property type="term" value="F:acyltransferase activity, transferring groups other than amino-acyl groups"/>
    <property type="evidence" value="ECO:0007669"/>
    <property type="project" value="InterPro"/>
</dbReference>
<dbReference type="PANTHER" id="PTHR43334">
    <property type="entry name" value="ACETATE--COA LIGASE [ADP-FORMING]"/>
    <property type="match status" value="1"/>
</dbReference>
<reference evidence="5" key="1">
    <citation type="submission" date="2010-05" db="EMBL/GenBank/DDBJ databases">
        <title>The draft genome of Desulfonatronospira thiodismutans ASO3-1.</title>
        <authorList>
            <consortium name="US DOE Joint Genome Institute (JGI-PGF)"/>
            <person name="Lucas S."/>
            <person name="Copeland A."/>
            <person name="Lapidus A."/>
            <person name="Cheng J.-F."/>
            <person name="Bruce D."/>
            <person name="Goodwin L."/>
            <person name="Pitluck S."/>
            <person name="Chertkov O."/>
            <person name="Brettin T."/>
            <person name="Detter J.C."/>
            <person name="Han C."/>
            <person name="Land M.L."/>
            <person name="Hauser L."/>
            <person name="Kyrpides N."/>
            <person name="Mikhailova N."/>
            <person name="Muyzer G."/>
            <person name="Woyke T."/>
        </authorList>
    </citation>
    <scope>NUCLEOTIDE SEQUENCE [LARGE SCALE GENOMIC DNA]</scope>
    <source>
        <strain evidence="5">ASO3-1</strain>
    </source>
</reference>
<dbReference type="eggNOG" id="COG1042">
    <property type="taxonomic scope" value="Bacteria"/>
</dbReference>
<evidence type="ECO:0000256" key="2">
    <source>
        <dbReference type="ARBA" id="ARBA00022741"/>
    </source>
</evidence>
<organism evidence="5 6">
    <name type="scientific">Desulfonatronospira thiodismutans ASO3-1</name>
    <dbReference type="NCBI Taxonomy" id="555779"/>
    <lineage>
        <taxon>Bacteria</taxon>
        <taxon>Pseudomonadati</taxon>
        <taxon>Thermodesulfobacteriota</taxon>
        <taxon>Desulfovibrionia</taxon>
        <taxon>Desulfovibrionales</taxon>
        <taxon>Desulfonatronovibrionaceae</taxon>
        <taxon>Desulfonatronospira</taxon>
    </lineage>
</organism>
<dbReference type="InterPro" id="IPR013815">
    <property type="entry name" value="ATP_grasp_subdomain_1"/>
</dbReference>
<dbReference type="Pfam" id="PF13380">
    <property type="entry name" value="CoA_binding_2"/>
    <property type="match status" value="1"/>
</dbReference>
<dbReference type="AlphaFoldDB" id="D6STV6"/>
<dbReference type="InterPro" id="IPR003781">
    <property type="entry name" value="CoA-bd"/>
</dbReference>
<dbReference type="Pfam" id="PF00583">
    <property type="entry name" value="Acetyltransf_1"/>
    <property type="match status" value="1"/>
</dbReference>
<dbReference type="Gene3D" id="3.40.50.261">
    <property type="entry name" value="Succinyl-CoA synthetase domains"/>
    <property type="match status" value="2"/>
</dbReference>
<dbReference type="InterPro" id="IPR036291">
    <property type="entry name" value="NAD(P)-bd_dom_sf"/>
</dbReference>
<feature type="domain" description="N-acetyltransferase" evidence="4">
    <location>
        <begin position="736"/>
        <end position="897"/>
    </location>
</feature>
<keyword evidence="3" id="KW-0067">ATP-binding</keyword>
<dbReference type="CDD" id="cd04301">
    <property type="entry name" value="NAT_SF"/>
    <property type="match status" value="1"/>
</dbReference>
<dbReference type="InterPro" id="IPR016102">
    <property type="entry name" value="Succinyl-CoA_synth-like"/>
</dbReference>
<evidence type="ECO:0000256" key="3">
    <source>
        <dbReference type="ARBA" id="ARBA00022840"/>
    </source>
</evidence>
<dbReference type="SUPFAM" id="SSF55729">
    <property type="entry name" value="Acyl-CoA N-acyltransferases (Nat)"/>
    <property type="match status" value="1"/>
</dbReference>
<name>D6STV6_9BACT</name>
<dbReference type="Pfam" id="PF13549">
    <property type="entry name" value="ATP-grasp_5"/>
    <property type="match status" value="1"/>
</dbReference>
<dbReference type="GO" id="GO:0005524">
    <property type="term" value="F:ATP binding"/>
    <property type="evidence" value="ECO:0007669"/>
    <property type="project" value="UniProtKB-KW"/>
</dbReference>
<dbReference type="RefSeq" id="WP_008871471.1">
    <property type="nucleotide sequence ID" value="NZ_ACJN02000003.1"/>
</dbReference>
<dbReference type="InterPro" id="IPR051538">
    <property type="entry name" value="Acyl-CoA_Synth/Transferase"/>
</dbReference>
<keyword evidence="1" id="KW-0436">Ligase</keyword>
<dbReference type="Gene3D" id="3.40.50.720">
    <property type="entry name" value="NAD(P)-binding Rossmann-like Domain"/>
    <property type="match status" value="1"/>
</dbReference>
<dbReference type="GO" id="GO:0016874">
    <property type="term" value="F:ligase activity"/>
    <property type="evidence" value="ECO:0007669"/>
    <property type="project" value="UniProtKB-KW"/>
</dbReference>
<evidence type="ECO:0000313" key="5">
    <source>
        <dbReference type="EMBL" id="EFI34122.1"/>
    </source>
</evidence>
<dbReference type="PROSITE" id="PS51186">
    <property type="entry name" value="GNAT"/>
    <property type="match status" value="1"/>
</dbReference>
<dbReference type="Pfam" id="PF13607">
    <property type="entry name" value="Succ_CoA_lig"/>
    <property type="match status" value="1"/>
</dbReference>
<dbReference type="eggNOG" id="COG0045">
    <property type="taxonomic scope" value="Bacteria"/>
</dbReference>
<dbReference type="Gene3D" id="3.30.470.20">
    <property type="entry name" value="ATP-grasp fold, B domain"/>
    <property type="match status" value="1"/>
</dbReference>
<dbReference type="InterPro" id="IPR016181">
    <property type="entry name" value="Acyl_CoA_acyltransferase"/>
</dbReference>
<accession>D6STV6</accession>